<dbReference type="CDD" id="cd07996">
    <property type="entry name" value="WGR_MMR_like"/>
    <property type="match status" value="1"/>
</dbReference>
<dbReference type="RefSeq" id="WP_167076606.1">
    <property type="nucleotide sequence ID" value="NZ_VVIW01000005.1"/>
</dbReference>
<protein>
    <submittedName>
        <fullName evidence="3">DUF4132 domain-containing protein</fullName>
    </submittedName>
</protein>
<evidence type="ECO:0000256" key="1">
    <source>
        <dbReference type="SAM" id="MobiDB-lite"/>
    </source>
</evidence>
<dbReference type="SMART" id="SM00773">
    <property type="entry name" value="WGR"/>
    <property type="match status" value="1"/>
</dbReference>
<name>A0ABX0MB55_9BURK</name>
<dbReference type="InterPro" id="IPR036930">
    <property type="entry name" value="WGR_dom_sf"/>
</dbReference>
<feature type="domain" description="WGR" evidence="2">
    <location>
        <begin position="1"/>
        <end position="81"/>
    </location>
</feature>
<feature type="region of interest" description="Disordered" evidence="1">
    <location>
        <begin position="65"/>
        <end position="87"/>
    </location>
</feature>
<feature type="compositionally biased region" description="Pro residues" evidence="1">
    <location>
        <begin position="73"/>
        <end position="85"/>
    </location>
</feature>
<dbReference type="Gene3D" id="2.20.140.10">
    <property type="entry name" value="WGR domain"/>
    <property type="match status" value="1"/>
</dbReference>
<dbReference type="InterPro" id="IPR050458">
    <property type="entry name" value="LolB"/>
</dbReference>
<comment type="caution">
    <text evidence="3">The sequence shown here is derived from an EMBL/GenBank/DDBJ whole genome shotgun (WGS) entry which is preliminary data.</text>
</comment>
<keyword evidence="4" id="KW-1185">Reference proteome</keyword>
<dbReference type="Proteomes" id="UP000819052">
    <property type="component" value="Unassembled WGS sequence"/>
</dbReference>
<dbReference type="PANTHER" id="PTHR30634:SF13">
    <property type="entry name" value="PROTEIN YEHF"/>
    <property type="match status" value="1"/>
</dbReference>
<dbReference type="Pfam" id="PF05406">
    <property type="entry name" value="WGR"/>
    <property type="match status" value="1"/>
</dbReference>
<dbReference type="InterPro" id="IPR049809">
    <property type="entry name" value="YehF/YfeS-like_WGR"/>
</dbReference>
<gene>
    <name evidence="3" type="ORF">F1609_11645</name>
</gene>
<evidence type="ECO:0000259" key="2">
    <source>
        <dbReference type="PROSITE" id="PS51977"/>
    </source>
</evidence>
<evidence type="ECO:0000313" key="4">
    <source>
        <dbReference type="Proteomes" id="UP000819052"/>
    </source>
</evidence>
<dbReference type="SUPFAM" id="SSF142921">
    <property type="entry name" value="WGR domain-like"/>
    <property type="match status" value="1"/>
</dbReference>
<dbReference type="EMBL" id="VVIW01000005">
    <property type="protein sequence ID" value="NHZ40804.1"/>
    <property type="molecule type" value="Genomic_DNA"/>
</dbReference>
<dbReference type="PROSITE" id="PS51977">
    <property type="entry name" value="WGR"/>
    <property type="match status" value="1"/>
</dbReference>
<dbReference type="InterPro" id="IPR008893">
    <property type="entry name" value="WGR_domain"/>
</dbReference>
<dbReference type="InterPro" id="IPR025406">
    <property type="entry name" value="DUF4132"/>
</dbReference>
<dbReference type="PANTHER" id="PTHR30634">
    <property type="entry name" value="OUTER MEMBRANE LOLAB LIPOPROTEIN INSERTION APPARATUS"/>
    <property type="match status" value="1"/>
</dbReference>
<proteinExistence type="predicted"/>
<organism evidence="3 4">
    <name type="scientific">Massilia aquatica</name>
    <dbReference type="NCBI Taxonomy" id="2609000"/>
    <lineage>
        <taxon>Bacteria</taxon>
        <taxon>Pseudomonadati</taxon>
        <taxon>Pseudomonadota</taxon>
        <taxon>Betaproteobacteria</taxon>
        <taxon>Burkholderiales</taxon>
        <taxon>Oxalobacteraceae</taxon>
        <taxon>Telluria group</taxon>
        <taxon>Massilia</taxon>
    </lineage>
</organism>
<accession>A0ABX0MB55</accession>
<sequence length="1222" mass="130773">MRRFELSDGASHKFWQISQDGSDVNVCYGRIGSAGTSQTRHHADAGKAAASMEKLIREKSAKGYAETNAGEGPTPPQPLVPPSSTPPTGEIAPWLAVAPLIELPPTLAARAMASRRFPGAPPNADAAACWTLFAARVQRYADVAPDNSPVSFQDAVSEAIARIRGDLRSGSAASDLVLLAVSTLVEDKLAASDGAPFLDFLVADKGLPYALQVLIDMERVSIQEINNQYGMCWYMGEQGFGSYSPSNVDFGSTELAMRAHLAHAPQEVWEQCAGMIRAALPTLPVRRQPLFGVLLPELPELSDALALALAQQEVDTAAWLRLSASAPAALQALDPFVPSTGTYAVHFFYNLPAAVATLVQERGVGAVDVLKDGAGIDATGEALAHIGTPDALRALALACEASKKSLKRLASAAKRWPSAALAALSELAAAKQAPAAASAVLADLVLDHADDVAAVKPWISAPAAALLDAVGARAAAPADLAGLAELPAVLSSPPWLSPSKPGAKVFTLAPLDLAPVIRWTEDERQELLKQKRYNAWPYNWKRYPGPADAGAAIAAGDVAQVVALWEAYSVGGYEIGGCVHAIADMPAPFNAAVWSAMSKYEINSPGYAIATLGLAGLPALVAMCERRPADELPYARCFGAVALAAPVARAYTTLKSKTVRELARTWLLANPEHAACGLIARALGKAGSARDPAARALRLLADGGHEALLTEVASRYRQSDVSAALRALLDEDPLDRLPAKIGPLPAFWMPRNWTRPRLTGNGKALPDAALDPIGVMLRFPQTDGVYPGIEQLRQACTSASLADFAWDLFTAWTDAGADVKENWAFSALRLFGNDDIARRLTPLIRAWPGESQHQRAIVGLDILCEIGTDTALMLLNGIAQKVKFKALQDNAREKIAQIAEARKLGVDELEDRLAPDLGLDDDGALLLDFGPRQFRVGFDETLKPYVRDADGARLADLPKPKKIDDDALSGVAHERFKLLKKDARTIAVQQVLRLEQAMCTQRRWQPQVFFTFLAGHPLVRHLVQRLVWGAYAAGPHARLIGCFRVGSDGTLTSAADEAFELPPEATIGIPHALDLPPAEASAFGQLFADYELLQPFAQIGRDTYALTEAESGALVLVRWDSQKVPTGRVLGLANKGWRRGEPQDGGWIGEFYKPLGDGRLLELHLDPGLIVGMPEHEPEQRLKEVRVTDGHTVNGKAACYPLSTLGSIVASELIRDMQDLCA</sequence>
<dbReference type="Pfam" id="PF13569">
    <property type="entry name" value="DUF4132"/>
    <property type="match status" value="1"/>
</dbReference>
<reference evidence="3 4" key="1">
    <citation type="submission" date="2019-09" db="EMBL/GenBank/DDBJ databases">
        <title>Taxonomy of Antarctic Massilia spp.: description of Massilia rubra sp. nov., Massilia aquatica sp. nov., Massilia mucilaginosa sp. nov., Massilia frigida sp. nov. isolated from streams, lakes and regoliths.</title>
        <authorList>
            <person name="Holochova P."/>
            <person name="Sedlacek I."/>
            <person name="Kralova S."/>
            <person name="Maslanova I."/>
            <person name="Busse H.-J."/>
            <person name="Stankova E."/>
            <person name="Vrbovska V."/>
            <person name="Kovarovic V."/>
            <person name="Bartak M."/>
            <person name="Svec P."/>
            <person name="Pantucek R."/>
        </authorList>
    </citation>
    <scope>NUCLEOTIDE SEQUENCE [LARGE SCALE GENOMIC DNA]</scope>
    <source>
        <strain evidence="3 4">CCM 8693</strain>
    </source>
</reference>
<evidence type="ECO:0000313" key="3">
    <source>
        <dbReference type="EMBL" id="NHZ40804.1"/>
    </source>
</evidence>